<dbReference type="EMBL" id="AP015034">
    <property type="protein sequence ID" value="BAT73007.1"/>
    <property type="molecule type" value="Genomic_DNA"/>
</dbReference>
<feature type="compositionally biased region" description="Basic residues" evidence="1">
    <location>
        <begin position="231"/>
        <end position="240"/>
    </location>
</feature>
<protein>
    <submittedName>
        <fullName evidence="2">Uncharacterized protein</fullName>
    </submittedName>
</protein>
<evidence type="ECO:0000313" key="2">
    <source>
        <dbReference type="EMBL" id="BAT73007.1"/>
    </source>
</evidence>
<reference evidence="2 3" key="1">
    <citation type="journal article" date="2015" name="Sci. Rep.">
        <title>The power of single molecule real-time sequencing technology in the de novo assembly of a eukaryotic genome.</title>
        <authorList>
            <person name="Sakai H."/>
            <person name="Naito K."/>
            <person name="Ogiso-Tanaka E."/>
            <person name="Takahashi Y."/>
            <person name="Iseki K."/>
            <person name="Muto C."/>
            <person name="Satou K."/>
            <person name="Teruya K."/>
            <person name="Shiroma A."/>
            <person name="Shimoji M."/>
            <person name="Hirano T."/>
            <person name="Itoh T."/>
            <person name="Kaga A."/>
            <person name="Tomooka N."/>
        </authorList>
    </citation>
    <scope>NUCLEOTIDE SEQUENCE [LARGE SCALE GENOMIC DNA]</scope>
    <source>
        <strain evidence="3">cv. Shumari</strain>
    </source>
</reference>
<dbReference type="Proteomes" id="UP000291084">
    <property type="component" value="Chromosome 1"/>
</dbReference>
<gene>
    <name evidence="2" type="primary">Vigan.01G046000</name>
    <name evidence="2" type="ORF">VIGAN_01046000</name>
</gene>
<name>A0A0S3QXE0_PHAAN</name>
<feature type="region of interest" description="Disordered" evidence="1">
    <location>
        <begin position="98"/>
        <end position="124"/>
    </location>
</feature>
<sequence length="240" mass="25954">MFALARRTNRVVCGYRFSFLGRPTAPKNRSGGTQLLTGRLLAGAVTGFSVLRRGRYEIGERVGAAQLNGGVVVHNGGFLGGVVSAQPQPHAARRVPYLSRPFPPRPLPHSAELPRPSSPPERRSAARLHLSFPGNNFNSGAVDGNLVDEAFDSAARGGHGGLLVVAGGVRGVGVGDTYPHEFGMVMVFQKGVFLDEEFGAVKVLCLLDGRRSHNSIEGHGGESRRNEREKIKKKRERRRE</sequence>
<feature type="compositionally biased region" description="Basic and acidic residues" evidence="1">
    <location>
        <begin position="214"/>
        <end position="230"/>
    </location>
</feature>
<evidence type="ECO:0000256" key="1">
    <source>
        <dbReference type="SAM" id="MobiDB-lite"/>
    </source>
</evidence>
<accession>A0A0S3QXE0</accession>
<proteinExistence type="predicted"/>
<feature type="region of interest" description="Disordered" evidence="1">
    <location>
        <begin position="214"/>
        <end position="240"/>
    </location>
</feature>
<dbReference type="AlphaFoldDB" id="A0A0S3QXE0"/>
<evidence type="ECO:0000313" key="3">
    <source>
        <dbReference type="Proteomes" id="UP000291084"/>
    </source>
</evidence>
<organism evidence="2 3">
    <name type="scientific">Vigna angularis var. angularis</name>
    <dbReference type="NCBI Taxonomy" id="157739"/>
    <lineage>
        <taxon>Eukaryota</taxon>
        <taxon>Viridiplantae</taxon>
        <taxon>Streptophyta</taxon>
        <taxon>Embryophyta</taxon>
        <taxon>Tracheophyta</taxon>
        <taxon>Spermatophyta</taxon>
        <taxon>Magnoliopsida</taxon>
        <taxon>eudicotyledons</taxon>
        <taxon>Gunneridae</taxon>
        <taxon>Pentapetalae</taxon>
        <taxon>rosids</taxon>
        <taxon>fabids</taxon>
        <taxon>Fabales</taxon>
        <taxon>Fabaceae</taxon>
        <taxon>Papilionoideae</taxon>
        <taxon>50 kb inversion clade</taxon>
        <taxon>NPAAA clade</taxon>
        <taxon>indigoferoid/millettioid clade</taxon>
        <taxon>Phaseoleae</taxon>
        <taxon>Vigna</taxon>
    </lineage>
</organism>
<keyword evidence="3" id="KW-1185">Reference proteome</keyword>